<reference evidence="2 3" key="1">
    <citation type="submission" date="2018-07" db="EMBL/GenBank/DDBJ databases">
        <title>Lottiidibacillus patelloidae gen. nov., sp. nov., isolated from the intestinal tract of a marine limpet and the reclassification of B. taeanensis BH030017T, B. algicola KMM 3737T and B. hwajinpoensis SW-72T as genus Lottiidibacillus.</title>
        <authorList>
            <person name="Liu R."/>
            <person name="Huang Z."/>
        </authorList>
    </citation>
    <scope>NUCLEOTIDE SEQUENCE [LARGE SCALE GENOMIC DNA]</scope>
    <source>
        <strain evidence="2 3">BH030017</strain>
    </source>
</reference>
<proteinExistence type="predicted"/>
<dbReference type="PROSITE" id="PS51704">
    <property type="entry name" value="GP_PDE"/>
    <property type="match status" value="1"/>
</dbReference>
<dbReference type="GO" id="GO:0006629">
    <property type="term" value="P:lipid metabolic process"/>
    <property type="evidence" value="ECO:0007669"/>
    <property type="project" value="InterPro"/>
</dbReference>
<dbReference type="InterPro" id="IPR030395">
    <property type="entry name" value="GP_PDE_dom"/>
</dbReference>
<sequence length="260" mass="30099">MTLIFAHRGASRRCPENTMIAFKTAHKLGAHGIELDVQLSKDGIPVVIHDHYLKRTTNGTGYIKDKTFSELKKLDAGSWFSKTYKNETIPSLEELCEWSNSTDLLLNIELKNQDITYEGLEEKVITLIHRYQLEKRVILSSFNHNSLLTVNNIDAHIKTAPIYKANLYEPWNYAKNLKAKGAHPHYKTLTKEKIANFHKHRISVRPYTVNNEKVMRTFIQWKVDALITDLPSLGLSVLKEVKDNIQPVKKHPLWKKLFKR</sequence>
<dbReference type="EMBL" id="QOCW01000004">
    <property type="protein sequence ID" value="RBW70637.1"/>
    <property type="molecule type" value="Genomic_DNA"/>
</dbReference>
<dbReference type="InterPro" id="IPR017946">
    <property type="entry name" value="PLC-like_Pdiesterase_TIM-brl"/>
</dbReference>
<evidence type="ECO:0000313" key="2">
    <source>
        <dbReference type="EMBL" id="RBW70637.1"/>
    </source>
</evidence>
<dbReference type="Proteomes" id="UP000253314">
    <property type="component" value="Unassembled WGS sequence"/>
</dbReference>
<dbReference type="GO" id="GO:0008081">
    <property type="term" value="F:phosphoric diester hydrolase activity"/>
    <property type="evidence" value="ECO:0007669"/>
    <property type="project" value="InterPro"/>
</dbReference>
<accession>A0A366XXL2</accession>
<dbReference type="AlphaFoldDB" id="A0A366XXL2"/>
<evidence type="ECO:0000259" key="1">
    <source>
        <dbReference type="PROSITE" id="PS51704"/>
    </source>
</evidence>
<name>A0A366XXL2_9BACI</name>
<protein>
    <submittedName>
        <fullName evidence="2">Glycerophosphodiester phosphodiesterase</fullName>
    </submittedName>
</protein>
<gene>
    <name evidence="2" type="ORF">DS031_06410</name>
</gene>
<organism evidence="2 3">
    <name type="scientific">Bacillus taeanensis</name>
    <dbReference type="NCBI Taxonomy" id="273032"/>
    <lineage>
        <taxon>Bacteria</taxon>
        <taxon>Bacillati</taxon>
        <taxon>Bacillota</taxon>
        <taxon>Bacilli</taxon>
        <taxon>Bacillales</taxon>
        <taxon>Bacillaceae</taxon>
        <taxon>Bacillus</taxon>
    </lineage>
</organism>
<dbReference type="SUPFAM" id="SSF51695">
    <property type="entry name" value="PLC-like phosphodiesterases"/>
    <property type="match status" value="1"/>
</dbReference>
<dbReference type="Gene3D" id="3.20.20.190">
    <property type="entry name" value="Phosphatidylinositol (PI) phosphodiesterase"/>
    <property type="match status" value="1"/>
</dbReference>
<feature type="domain" description="GP-PDE" evidence="1">
    <location>
        <begin position="2"/>
        <end position="238"/>
    </location>
</feature>
<dbReference type="PANTHER" id="PTHR46211">
    <property type="entry name" value="GLYCEROPHOSPHORYL DIESTER PHOSPHODIESTERASE"/>
    <property type="match status" value="1"/>
</dbReference>
<evidence type="ECO:0000313" key="3">
    <source>
        <dbReference type="Proteomes" id="UP000253314"/>
    </source>
</evidence>
<dbReference type="RefSeq" id="WP_113805091.1">
    <property type="nucleotide sequence ID" value="NZ_QOCW01000004.1"/>
</dbReference>
<comment type="caution">
    <text evidence="2">The sequence shown here is derived from an EMBL/GenBank/DDBJ whole genome shotgun (WGS) entry which is preliminary data.</text>
</comment>
<dbReference type="CDD" id="cd08563">
    <property type="entry name" value="GDPD_TtGDE_like"/>
    <property type="match status" value="1"/>
</dbReference>
<dbReference type="OrthoDB" id="384721at2"/>
<keyword evidence="3" id="KW-1185">Reference proteome</keyword>
<dbReference type="PANTHER" id="PTHR46211:SF1">
    <property type="entry name" value="GLYCEROPHOSPHODIESTER PHOSPHODIESTERASE, CYTOPLASMIC"/>
    <property type="match status" value="1"/>
</dbReference>
<dbReference type="Pfam" id="PF03009">
    <property type="entry name" value="GDPD"/>
    <property type="match status" value="1"/>
</dbReference>